<comment type="similarity">
    <text evidence="1">Belongs to the ATP-dependent AMP-binding enzyme family.</text>
</comment>
<dbReference type="InterPro" id="IPR042099">
    <property type="entry name" value="ANL_N_sf"/>
</dbReference>
<organism evidence="7 8">
    <name type="scientific">Pseudonocardia ammonioxydans</name>
    <dbReference type="NCBI Taxonomy" id="260086"/>
    <lineage>
        <taxon>Bacteria</taxon>
        <taxon>Bacillati</taxon>
        <taxon>Actinomycetota</taxon>
        <taxon>Actinomycetes</taxon>
        <taxon>Pseudonocardiales</taxon>
        <taxon>Pseudonocardiaceae</taxon>
        <taxon>Pseudonocardia</taxon>
    </lineage>
</organism>
<reference evidence="7 8" key="1">
    <citation type="submission" date="2016-10" db="EMBL/GenBank/DDBJ databases">
        <authorList>
            <person name="de Groot N.N."/>
        </authorList>
    </citation>
    <scope>NUCLEOTIDE SEQUENCE [LARGE SCALE GENOMIC DNA]</scope>
    <source>
        <strain evidence="7 8">CGMCC 4.1877</strain>
    </source>
</reference>
<dbReference type="PROSITE" id="PS00455">
    <property type="entry name" value="AMP_BINDING"/>
    <property type="match status" value="1"/>
</dbReference>
<evidence type="ECO:0000256" key="4">
    <source>
        <dbReference type="ARBA" id="ARBA00023098"/>
    </source>
</evidence>
<keyword evidence="2" id="KW-0436">Ligase</keyword>
<dbReference type="GO" id="GO:0004467">
    <property type="term" value="F:long-chain fatty acid-CoA ligase activity"/>
    <property type="evidence" value="ECO:0007669"/>
    <property type="project" value="TreeGrafter"/>
</dbReference>
<keyword evidence="3" id="KW-0276">Fatty acid metabolism</keyword>
<dbReference type="STRING" id="260086.SAMN05216207_102224"/>
<dbReference type="InterPro" id="IPR000873">
    <property type="entry name" value="AMP-dep_synth/lig_dom"/>
</dbReference>
<evidence type="ECO:0000256" key="3">
    <source>
        <dbReference type="ARBA" id="ARBA00022832"/>
    </source>
</evidence>
<gene>
    <name evidence="7" type="ORF">SAMN05216207_102224</name>
</gene>
<name>A0A1I5C4F8_PSUAM</name>
<dbReference type="SUPFAM" id="SSF56801">
    <property type="entry name" value="Acetyl-CoA synthetase-like"/>
    <property type="match status" value="1"/>
</dbReference>
<evidence type="ECO:0000259" key="6">
    <source>
        <dbReference type="Pfam" id="PF00501"/>
    </source>
</evidence>
<dbReference type="Pfam" id="PF23562">
    <property type="entry name" value="AMP-binding_C_3"/>
    <property type="match status" value="1"/>
</dbReference>
<dbReference type="Pfam" id="PF00501">
    <property type="entry name" value="AMP-binding"/>
    <property type="match status" value="1"/>
</dbReference>
<dbReference type="Proteomes" id="UP000199614">
    <property type="component" value="Unassembled WGS sequence"/>
</dbReference>
<accession>A0A1I5C4F8</accession>
<evidence type="ECO:0000256" key="5">
    <source>
        <dbReference type="ARBA" id="ARBA00032875"/>
    </source>
</evidence>
<keyword evidence="4" id="KW-0443">Lipid metabolism</keyword>
<evidence type="ECO:0000256" key="2">
    <source>
        <dbReference type="ARBA" id="ARBA00022598"/>
    </source>
</evidence>
<dbReference type="RefSeq" id="WP_093347051.1">
    <property type="nucleotide sequence ID" value="NZ_FOUY01000022.1"/>
</dbReference>
<dbReference type="EMBL" id="FOUY01000022">
    <property type="protein sequence ID" value="SFN81960.1"/>
    <property type="molecule type" value="Genomic_DNA"/>
</dbReference>
<dbReference type="Gene3D" id="3.40.50.12780">
    <property type="entry name" value="N-terminal domain of ligase-like"/>
    <property type="match status" value="1"/>
</dbReference>
<dbReference type="AlphaFoldDB" id="A0A1I5C4F8"/>
<dbReference type="PANTHER" id="PTHR43272:SF32">
    <property type="entry name" value="AMP-DEPENDENT SYNTHETASE_LIGASE DOMAIN-CONTAINING PROTEIN"/>
    <property type="match status" value="1"/>
</dbReference>
<protein>
    <recommendedName>
        <fullName evidence="5">Acyl-CoA synthetase</fullName>
    </recommendedName>
</protein>
<evidence type="ECO:0000313" key="7">
    <source>
        <dbReference type="EMBL" id="SFN81960.1"/>
    </source>
</evidence>
<feature type="domain" description="AMP-dependent synthetase/ligase" evidence="6">
    <location>
        <begin position="24"/>
        <end position="432"/>
    </location>
</feature>
<sequence length="614" mass="65087">MREYSVPATVSVGAEESLSDAVFANAAQHPADVLYRRKGADGTWTDVTAREFAEQVTRVAAGLVAAGVQAGDRVAVLSRTRYEWSLFDYAILAAGGVTVPIYETSSPDQIAWIVSDSGAVGIVVETAEHAASVDKVRADLPELRTIWQIEPSPAAPDAPSAVEQLTGLGSDTPDDVVHERRNAVRADDLCTLIYTSGTTGRPKGCELTHRNLVTEIRTIATTIPDLLVHGGSVLLFLPLAHVFGKVIQCGALTTRTTVGHTPDVKNLLPDLADFKPTFLLAVPRVFEKVYNGARLKAHNEGKGKIFDAAADTAIAYSEALDTGGPGLVLKAKHALFGALVYGKLRAAVGGNVVAAVSGSAPLGARLGHFFRGIGLPVLEGYGLTETSAGITLNTLDAQRVGSVGRPVPGCAVRIAEDGEVMLRGDIVFRGYWHNEQATQDAIESDGWFHSGDLGELDDAGFLTITGRKKEIIVTAGGKNVAPAVLEDRLRAHPLVGQCIVIGDQKPFISALVTIDPEALPGWRERNGKPAGAGDSASDLIDDPELRGEIAAAVEEANQVVSRAEQIRKFRILPTDFTEAGGELTPTLKVKRKVVVDAYAEDIESLYSGTTADRS</sequence>
<dbReference type="CDD" id="cd05907">
    <property type="entry name" value="VL_LC_FACS_like"/>
    <property type="match status" value="1"/>
</dbReference>
<keyword evidence="8" id="KW-1185">Reference proteome</keyword>
<dbReference type="InterPro" id="IPR020845">
    <property type="entry name" value="AMP-binding_CS"/>
</dbReference>
<evidence type="ECO:0000313" key="8">
    <source>
        <dbReference type="Proteomes" id="UP000199614"/>
    </source>
</evidence>
<dbReference type="PANTHER" id="PTHR43272">
    <property type="entry name" value="LONG-CHAIN-FATTY-ACID--COA LIGASE"/>
    <property type="match status" value="1"/>
</dbReference>
<proteinExistence type="inferred from homology"/>
<dbReference type="GO" id="GO:0016020">
    <property type="term" value="C:membrane"/>
    <property type="evidence" value="ECO:0007669"/>
    <property type="project" value="TreeGrafter"/>
</dbReference>
<evidence type="ECO:0000256" key="1">
    <source>
        <dbReference type="ARBA" id="ARBA00006432"/>
    </source>
</evidence>
<dbReference type="OrthoDB" id="9803968at2"/>